<protein>
    <submittedName>
        <fullName evidence="1">Uncharacterized protein</fullName>
    </submittedName>
</protein>
<accession>A0A0B7B793</accession>
<organism evidence="1">
    <name type="scientific">Arion vulgaris</name>
    <dbReference type="NCBI Taxonomy" id="1028688"/>
    <lineage>
        <taxon>Eukaryota</taxon>
        <taxon>Metazoa</taxon>
        <taxon>Spiralia</taxon>
        <taxon>Lophotrochozoa</taxon>
        <taxon>Mollusca</taxon>
        <taxon>Gastropoda</taxon>
        <taxon>Heterobranchia</taxon>
        <taxon>Euthyneura</taxon>
        <taxon>Panpulmonata</taxon>
        <taxon>Eupulmonata</taxon>
        <taxon>Stylommatophora</taxon>
        <taxon>Helicina</taxon>
        <taxon>Arionoidea</taxon>
        <taxon>Arionidae</taxon>
        <taxon>Arion</taxon>
    </lineage>
</organism>
<dbReference type="EMBL" id="HACG01042013">
    <property type="protein sequence ID" value="CEK88878.1"/>
    <property type="molecule type" value="Transcribed_RNA"/>
</dbReference>
<dbReference type="AlphaFoldDB" id="A0A0B7B793"/>
<name>A0A0B7B793_9EUPU</name>
<evidence type="ECO:0000313" key="1">
    <source>
        <dbReference type="EMBL" id="CEK88878.1"/>
    </source>
</evidence>
<sequence length="59" mass="6653">MVNKGRYGDENHLMQSLTEVIVSSQSPVSRVDSKHPLTVAHYNNCILFSLNDLPIRIVD</sequence>
<gene>
    <name evidence="1" type="primary">ORF167608</name>
</gene>
<reference evidence="1" key="1">
    <citation type="submission" date="2014-12" db="EMBL/GenBank/DDBJ databases">
        <title>Insight into the proteome of Arion vulgaris.</title>
        <authorList>
            <person name="Aradska J."/>
            <person name="Bulat T."/>
            <person name="Smidak R."/>
            <person name="Sarate P."/>
            <person name="Gangsoo J."/>
            <person name="Sialana F."/>
            <person name="Bilban M."/>
            <person name="Lubec G."/>
        </authorList>
    </citation>
    <scope>NUCLEOTIDE SEQUENCE</scope>
    <source>
        <tissue evidence="1">Skin</tissue>
    </source>
</reference>
<proteinExistence type="predicted"/>